<proteinExistence type="predicted"/>
<evidence type="ECO:0000313" key="6">
    <source>
        <dbReference type="Proteomes" id="UP000240971"/>
    </source>
</evidence>
<dbReference type="EMBL" id="PYAW01000002">
    <property type="protein sequence ID" value="PSL48147.1"/>
    <property type="molecule type" value="Genomic_DNA"/>
</dbReference>
<dbReference type="GO" id="GO:0003700">
    <property type="term" value="F:DNA-binding transcription factor activity"/>
    <property type="evidence" value="ECO:0007669"/>
    <property type="project" value="InterPro"/>
</dbReference>
<dbReference type="InterPro" id="IPR020449">
    <property type="entry name" value="Tscrpt_reg_AraC-type_HTH"/>
</dbReference>
<dbReference type="PANTHER" id="PTHR47893">
    <property type="entry name" value="REGULATORY PROTEIN PCHR"/>
    <property type="match status" value="1"/>
</dbReference>
<evidence type="ECO:0000259" key="4">
    <source>
        <dbReference type="PROSITE" id="PS01124"/>
    </source>
</evidence>
<dbReference type="SUPFAM" id="SSF46689">
    <property type="entry name" value="Homeodomain-like"/>
    <property type="match status" value="2"/>
</dbReference>
<protein>
    <submittedName>
        <fullName evidence="5">AraC-like DNA-binding protein</fullName>
    </submittedName>
</protein>
<dbReference type="Gene3D" id="1.10.10.60">
    <property type="entry name" value="Homeodomain-like"/>
    <property type="match status" value="1"/>
</dbReference>
<dbReference type="InterPro" id="IPR053142">
    <property type="entry name" value="PchR_regulatory_protein"/>
</dbReference>
<dbReference type="InterPro" id="IPR018060">
    <property type="entry name" value="HTH_AraC"/>
</dbReference>
<keyword evidence="2 5" id="KW-0238">DNA-binding</keyword>
<dbReference type="PROSITE" id="PS00041">
    <property type="entry name" value="HTH_ARAC_FAMILY_1"/>
    <property type="match status" value="1"/>
</dbReference>
<accession>A0A2P8HPM2</accession>
<feature type="domain" description="HTH araC/xylS-type" evidence="4">
    <location>
        <begin position="230"/>
        <end position="327"/>
    </location>
</feature>
<organism evidence="5 6">
    <name type="scientific">Chitinophaga niastensis</name>
    <dbReference type="NCBI Taxonomy" id="536980"/>
    <lineage>
        <taxon>Bacteria</taxon>
        <taxon>Pseudomonadati</taxon>
        <taxon>Bacteroidota</taxon>
        <taxon>Chitinophagia</taxon>
        <taxon>Chitinophagales</taxon>
        <taxon>Chitinophagaceae</taxon>
        <taxon>Chitinophaga</taxon>
    </lineage>
</organism>
<dbReference type="PANTHER" id="PTHR47893:SF1">
    <property type="entry name" value="REGULATORY PROTEIN PCHR"/>
    <property type="match status" value="1"/>
</dbReference>
<keyword evidence="3" id="KW-0804">Transcription</keyword>
<keyword evidence="1" id="KW-0805">Transcription regulation</keyword>
<dbReference type="PROSITE" id="PS01124">
    <property type="entry name" value="HTH_ARAC_FAMILY_2"/>
    <property type="match status" value="1"/>
</dbReference>
<dbReference type="AlphaFoldDB" id="A0A2P8HPM2"/>
<reference evidence="5 6" key="1">
    <citation type="submission" date="2018-03" db="EMBL/GenBank/DDBJ databases">
        <title>Genomic Encyclopedia of Archaeal and Bacterial Type Strains, Phase II (KMG-II): from individual species to whole genera.</title>
        <authorList>
            <person name="Goeker M."/>
        </authorList>
    </citation>
    <scope>NUCLEOTIDE SEQUENCE [LARGE SCALE GENOMIC DNA]</scope>
    <source>
        <strain evidence="5 6">DSM 24859</strain>
    </source>
</reference>
<dbReference type="Pfam" id="PF12833">
    <property type="entry name" value="HTH_18"/>
    <property type="match status" value="1"/>
</dbReference>
<dbReference type="GO" id="GO:0043565">
    <property type="term" value="F:sequence-specific DNA binding"/>
    <property type="evidence" value="ECO:0007669"/>
    <property type="project" value="InterPro"/>
</dbReference>
<dbReference type="Proteomes" id="UP000240971">
    <property type="component" value="Unassembled WGS sequence"/>
</dbReference>
<dbReference type="InterPro" id="IPR018062">
    <property type="entry name" value="HTH_AraC-typ_CS"/>
</dbReference>
<name>A0A2P8HPM2_CHINA</name>
<dbReference type="PRINTS" id="PR00032">
    <property type="entry name" value="HTHARAC"/>
</dbReference>
<sequence>MNDAKDVLLTEVSPFYKEGIPSCGIVEETQELNLDFGSASVVEYSFDGFYIASCTANVYQNIHVAVEDISPRVSMLFMEHGDVTTNVAGITADFRFTTLEHNLMYTPYQEESAMIKKQADIQVFSLSFTPERFLELADNNGSVLDGLANNVARNRAAMLAEKINPRITPRMRAVMAEIRQCQFRGGLKKLFLQSKAIELLALQCEQIESDTSTGTPVRNKISPQDLERLYHARELLLQNLQQPLSLAQLSRKAGLNEFKLKSGFRAVFDNTVFGYINDRRLDLARELLLAGNCSLTAIAEEAGYSSPQHFSNAFRKKFGVSPGKVRS</sequence>
<comment type="caution">
    <text evidence="5">The sequence shown here is derived from an EMBL/GenBank/DDBJ whole genome shotgun (WGS) entry which is preliminary data.</text>
</comment>
<evidence type="ECO:0000256" key="1">
    <source>
        <dbReference type="ARBA" id="ARBA00023015"/>
    </source>
</evidence>
<dbReference type="SMART" id="SM00342">
    <property type="entry name" value="HTH_ARAC"/>
    <property type="match status" value="1"/>
</dbReference>
<evidence type="ECO:0000256" key="2">
    <source>
        <dbReference type="ARBA" id="ARBA00023125"/>
    </source>
</evidence>
<keyword evidence="6" id="KW-1185">Reference proteome</keyword>
<evidence type="ECO:0000256" key="3">
    <source>
        <dbReference type="ARBA" id="ARBA00023163"/>
    </source>
</evidence>
<dbReference type="InterPro" id="IPR009057">
    <property type="entry name" value="Homeodomain-like_sf"/>
</dbReference>
<gene>
    <name evidence="5" type="ORF">CLV51_1021009</name>
</gene>
<evidence type="ECO:0000313" key="5">
    <source>
        <dbReference type="EMBL" id="PSL48147.1"/>
    </source>
</evidence>